<dbReference type="RefSeq" id="WP_002434883.1">
    <property type="nucleotide sequence ID" value="NZ_BAFF01000003.1"/>
</dbReference>
<evidence type="ECO:0000313" key="2">
    <source>
        <dbReference type="Proteomes" id="UP000010297"/>
    </source>
</evidence>
<reference evidence="1 2" key="1">
    <citation type="submission" date="2012-02" db="EMBL/GenBank/DDBJ databases">
        <title>Whole genome shotgun sequence of Escherichia hermannii NBRC 105704.</title>
        <authorList>
            <person name="Yoshida I."/>
            <person name="Hosoyama A."/>
            <person name="Tsuchikane K."/>
            <person name="Katsumata H."/>
            <person name="Yamazaki S."/>
            <person name="Fujita N."/>
        </authorList>
    </citation>
    <scope>NUCLEOTIDE SEQUENCE [LARGE SCALE GENOMIC DNA]</scope>
    <source>
        <strain evidence="1 2">NBRC 105704</strain>
    </source>
</reference>
<dbReference type="eggNOG" id="ENOG502ZCG6">
    <property type="taxonomic scope" value="Bacteria"/>
</dbReference>
<proteinExistence type="predicted"/>
<dbReference type="GeneID" id="92827856"/>
<evidence type="ECO:0000313" key="1">
    <source>
        <dbReference type="EMBL" id="GAB51591.1"/>
    </source>
</evidence>
<dbReference type="Pfam" id="PF14281">
    <property type="entry name" value="PDDEXK_4"/>
    <property type="match status" value="1"/>
</dbReference>
<organism evidence="1 2">
    <name type="scientific">Atlantibacter hermannii NBRC 105704</name>
    <dbReference type="NCBI Taxonomy" id="1115512"/>
    <lineage>
        <taxon>Bacteria</taxon>
        <taxon>Pseudomonadati</taxon>
        <taxon>Pseudomonadota</taxon>
        <taxon>Gammaproteobacteria</taxon>
        <taxon>Enterobacterales</taxon>
        <taxon>Enterobacteriaceae</taxon>
        <taxon>Atlantibacter</taxon>
    </lineage>
</organism>
<gene>
    <name evidence="1" type="ORF">EH105704_03_00960</name>
</gene>
<dbReference type="AlphaFoldDB" id="H5V0T3"/>
<dbReference type="EMBL" id="BAFF01000003">
    <property type="protein sequence ID" value="GAB51591.1"/>
    <property type="molecule type" value="Genomic_DNA"/>
</dbReference>
<comment type="caution">
    <text evidence="1">The sequence shown here is derived from an EMBL/GenBank/DDBJ whole genome shotgun (WGS) entry which is preliminary data.</text>
</comment>
<dbReference type="InterPro" id="IPR029470">
    <property type="entry name" value="PDDEXK_4"/>
</dbReference>
<keyword evidence="2" id="KW-1185">Reference proteome</keyword>
<protein>
    <submittedName>
        <fullName evidence="1">Uncharacterized protein</fullName>
    </submittedName>
</protein>
<accession>H5V0T3</accession>
<name>H5V0T3_ATLHE</name>
<dbReference type="Proteomes" id="UP000010297">
    <property type="component" value="Unassembled WGS sequence"/>
</dbReference>
<sequence>MHELSEHFFQKLNAIVPHELKESNFFSSGGTGYLENPTSDLMALFMGSQHDVPPWLLKALMAILNVDADIDELDLTSLDVCREVITAEGKYLDIVIYHQDFIIGIENKTLSAINNPFSSYQQYLESLVDNGQPVHLCILAPDRLNCPAVTEWPLLRYSQLVAAARKRLGTDQANYPFGKWHVFYNEFLNHLHDLSGVDNTMVMNTESQAFVNEHFSLLLKAKDLLKDFERAMIEEGKQALQELLPDSNISHRINNWAYDYKAIHLMPDCWGEGNTGISLVYYPDEETQQVRYYINGWIGIKDYPQLETLHRWVLDNSPLSTFLPSANKADAEVTLDSKELLLSYGTPDGTLDAARQLMKEMVTFISGTLQKQK</sequence>